<keyword evidence="5 8" id="KW-0460">Magnesium</keyword>
<dbReference type="EMBL" id="PZEV01000006">
    <property type="protein sequence ID" value="PTI52046.1"/>
    <property type="molecule type" value="Genomic_DNA"/>
</dbReference>
<protein>
    <recommendedName>
        <fullName evidence="8">Probable molybdenum cofactor guanylyltransferase</fullName>
        <shortName evidence="8">MoCo guanylyltransferase</shortName>
        <ecNumber evidence="8">2.7.7.77</ecNumber>
    </recommendedName>
    <alternativeName>
        <fullName evidence="8">GTP:molybdopterin guanylyltransferase</fullName>
    </alternativeName>
    <alternativeName>
        <fullName evidence="8">Mo-MPT guanylyltransferase</fullName>
    </alternativeName>
    <alternativeName>
        <fullName evidence="8">Molybdopterin guanylyltransferase</fullName>
    </alternativeName>
    <alternativeName>
        <fullName evidence="8">Molybdopterin-guanine dinucleotide synthase</fullName>
        <shortName evidence="8">MGD synthase</shortName>
    </alternativeName>
</protein>
<keyword evidence="10" id="KW-0548">Nucleotidyltransferase</keyword>
<dbReference type="CDD" id="cd02503">
    <property type="entry name" value="MobA"/>
    <property type="match status" value="1"/>
</dbReference>
<dbReference type="RefSeq" id="WP_049425431.1">
    <property type="nucleotide sequence ID" value="NZ_JAIBNN010000002.1"/>
</dbReference>
<evidence type="ECO:0000256" key="3">
    <source>
        <dbReference type="ARBA" id="ARBA00022723"/>
    </source>
</evidence>
<accession>A0A2T4Q2K2</accession>
<name>A0A2T4Q2K2_STAWA</name>
<comment type="similarity">
    <text evidence="8">Belongs to the MobA family.</text>
</comment>
<dbReference type="STRING" id="1194526.A284_03225"/>
<evidence type="ECO:0000256" key="1">
    <source>
        <dbReference type="ARBA" id="ARBA00022490"/>
    </source>
</evidence>
<dbReference type="Pfam" id="PF12804">
    <property type="entry name" value="NTP_transf_3"/>
    <property type="match status" value="1"/>
</dbReference>
<proteinExistence type="inferred from homology"/>
<feature type="binding site" evidence="8">
    <location>
        <position position="97"/>
    </location>
    <ligand>
        <name>GTP</name>
        <dbReference type="ChEBI" id="CHEBI:37565"/>
    </ligand>
</feature>
<dbReference type="PANTHER" id="PTHR19136">
    <property type="entry name" value="MOLYBDENUM COFACTOR GUANYLYLTRANSFERASE"/>
    <property type="match status" value="1"/>
</dbReference>
<feature type="binding site" evidence="8">
    <location>
        <position position="97"/>
    </location>
    <ligand>
        <name>Mg(2+)</name>
        <dbReference type="ChEBI" id="CHEBI:18420"/>
    </ligand>
</feature>
<dbReference type="Proteomes" id="UP000240717">
    <property type="component" value="Unassembled WGS sequence"/>
</dbReference>
<dbReference type="InterPro" id="IPR013482">
    <property type="entry name" value="Molybde_CF_guanTrfase"/>
</dbReference>
<dbReference type="SUPFAM" id="SSF53448">
    <property type="entry name" value="Nucleotide-diphospho-sugar transferases"/>
    <property type="match status" value="1"/>
</dbReference>
<comment type="cofactor">
    <cofactor evidence="8">
        <name>Mg(2+)</name>
        <dbReference type="ChEBI" id="CHEBI:18420"/>
    </cofactor>
</comment>
<reference evidence="10 11" key="1">
    <citation type="journal article" date="2016" name="Front. Microbiol.">
        <title>Comprehensive Phylogenetic Analysis of Bovine Non-aureus Staphylococci Species Based on Whole-Genome Sequencing.</title>
        <authorList>
            <person name="Naushad S."/>
            <person name="Barkema H.W."/>
            <person name="Luby C."/>
            <person name="Condas L.A."/>
            <person name="Nobrega D.B."/>
            <person name="Carson D.A."/>
            <person name="De Buck J."/>
        </authorList>
    </citation>
    <scope>NUCLEOTIDE SEQUENCE [LARGE SCALE GENOMIC DNA]</scope>
    <source>
        <strain evidence="10 11">SNUC 2993</strain>
    </source>
</reference>
<keyword evidence="4 8" id="KW-0547">Nucleotide-binding</keyword>
<dbReference type="InterPro" id="IPR029044">
    <property type="entry name" value="Nucleotide-diphossugar_trans"/>
</dbReference>
<dbReference type="AlphaFoldDB" id="A0A2T4Q2K2"/>
<keyword evidence="2 8" id="KW-0808">Transferase</keyword>
<keyword evidence="7 8" id="KW-0501">Molybdenum cofactor biosynthesis</keyword>
<dbReference type="GO" id="GO:0061603">
    <property type="term" value="F:molybdenum cofactor guanylyltransferase activity"/>
    <property type="evidence" value="ECO:0007669"/>
    <property type="project" value="UniProtKB-EC"/>
</dbReference>
<keyword evidence="3 8" id="KW-0479">Metal-binding</keyword>
<comment type="subcellular location">
    <subcellularLocation>
        <location evidence="8">Cytoplasm</location>
    </subcellularLocation>
</comment>
<dbReference type="GO" id="GO:0046872">
    <property type="term" value="F:metal ion binding"/>
    <property type="evidence" value="ECO:0007669"/>
    <property type="project" value="UniProtKB-KW"/>
</dbReference>
<feature type="binding site" evidence="8">
    <location>
        <position position="65"/>
    </location>
    <ligand>
        <name>GTP</name>
        <dbReference type="ChEBI" id="CHEBI:37565"/>
    </ligand>
</feature>
<dbReference type="GO" id="GO:0005525">
    <property type="term" value="F:GTP binding"/>
    <property type="evidence" value="ECO:0007669"/>
    <property type="project" value="UniProtKB-UniRule"/>
</dbReference>
<comment type="function">
    <text evidence="8">Transfers a GMP moiety from GTP to Mo-molybdopterin (Mo-MPT) cofactor (Moco or molybdenum cofactor) to form Mo-molybdopterin guanine dinucleotide (Mo-MGD) cofactor.</text>
</comment>
<evidence type="ECO:0000256" key="6">
    <source>
        <dbReference type="ARBA" id="ARBA00023134"/>
    </source>
</evidence>
<evidence type="ECO:0000259" key="9">
    <source>
        <dbReference type="Pfam" id="PF12804"/>
    </source>
</evidence>
<evidence type="ECO:0000256" key="5">
    <source>
        <dbReference type="ARBA" id="ARBA00022842"/>
    </source>
</evidence>
<gene>
    <name evidence="8" type="primary">mobA</name>
    <name evidence="10" type="ORF">BU085_03050</name>
</gene>
<evidence type="ECO:0000313" key="10">
    <source>
        <dbReference type="EMBL" id="PTI52046.1"/>
    </source>
</evidence>
<comment type="catalytic activity">
    <reaction evidence="8">
        <text>Mo-molybdopterin + GTP + H(+) = Mo-molybdopterin guanine dinucleotide + diphosphate</text>
        <dbReference type="Rhea" id="RHEA:34243"/>
        <dbReference type="ChEBI" id="CHEBI:15378"/>
        <dbReference type="ChEBI" id="CHEBI:33019"/>
        <dbReference type="ChEBI" id="CHEBI:37565"/>
        <dbReference type="ChEBI" id="CHEBI:71302"/>
        <dbReference type="ChEBI" id="CHEBI:71310"/>
        <dbReference type="EC" id="2.7.7.77"/>
    </reaction>
</comment>
<evidence type="ECO:0000256" key="2">
    <source>
        <dbReference type="ARBA" id="ARBA00022679"/>
    </source>
</evidence>
<dbReference type="EC" id="2.7.7.77" evidence="8"/>
<evidence type="ECO:0000256" key="4">
    <source>
        <dbReference type="ARBA" id="ARBA00022741"/>
    </source>
</evidence>
<feature type="binding site" evidence="8">
    <location>
        <begin position="6"/>
        <end position="8"/>
    </location>
    <ligand>
        <name>GTP</name>
        <dbReference type="ChEBI" id="CHEBI:37565"/>
    </ligand>
</feature>
<dbReference type="Gene3D" id="3.90.550.10">
    <property type="entry name" value="Spore Coat Polysaccharide Biosynthesis Protein SpsA, Chain A"/>
    <property type="match status" value="1"/>
</dbReference>
<dbReference type="GO" id="GO:0005737">
    <property type="term" value="C:cytoplasm"/>
    <property type="evidence" value="ECO:0007669"/>
    <property type="project" value="UniProtKB-SubCell"/>
</dbReference>
<evidence type="ECO:0000256" key="8">
    <source>
        <dbReference type="HAMAP-Rule" id="MF_00316"/>
    </source>
</evidence>
<sequence length="200" mass="22969">MKAIILAGGESRRFGRPKAFAEVEGQMFYQRIIKVLESTNMFNDIVISTNNQLKNQFAHPNVVVDTDKHKGKGPLAGILTAMQEYPDEELFFVVSVDTPMINERAINQLYQFMVSHLIDDQIDIATVKAAGHYIPTIGFYSPKTKAMIETILESDDYSFKQLYNQMNIDWIKVEDIKAPSYWYYNINSQQDLDTLKQQLS</sequence>
<comment type="domain">
    <text evidence="8">The N-terminal domain determines nucleotide recognition and specific binding, while the C-terminal domain determines the specific binding to the target protein.</text>
</comment>
<dbReference type="NCBIfam" id="NF001457">
    <property type="entry name" value="PRK00317.1-3"/>
    <property type="match status" value="1"/>
</dbReference>
<organism evidence="10 11">
    <name type="scientific">Staphylococcus warneri</name>
    <dbReference type="NCBI Taxonomy" id="1292"/>
    <lineage>
        <taxon>Bacteria</taxon>
        <taxon>Bacillati</taxon>
        <taxon>Bacillota</taxon>
        <taxon>Bacilli</taxon>
        <taxon>Bacillales</taxon>
        <taxon>Staphylococcaceae</taxon>
        <taxon>Staphylococcus</taxon>
    </lineage>
</organism>
<evidence type="ECO:0000256" key="7">
    <source>
        <dbReference type="ARBA" id="ARBA00023150"/>
    </source>
</evidence>
<keyword evidence="6 8" id="KW-0342">GTP-binding</keyword>
<dbReference type="PANTHER" id="PTHR19136:SF81">
    <property type="entry name" value="MOLYBDENUM COFACTOR GUANYLYLTRANSFERASE"/>
    <property type="match status" value="1"/>
</dbReference>
<feature type="binding site" evidence="8">
    <location>
        <position position="18"/>
    </location>
    <ligand>
        <name>GTP</name>
        <dbReference type="ChEBI" id="CHEBI:37565"/>
    </ligand>
</feature>
<dbReference type="GO" id="GO:0006777">
    <property type="term" value="P:Mo-molybdopterin cofactor biosynthetic process"/>
    <property type="evidence" value="ECO:0007669"/>
    <property type="project" value="UniProtKB-KW"/>
</dbReference>
<dbReference type="HAMAP" id="MF_00316">
    <property type="entry name" value="MobA"/>
    <property type="match status" value="1"/>
</dbReference>
<feature type="domain" description="MobA-like NTP transferase" evidence="9">
    <location>
        <begin position="3"/>
        <end position="153"/>
    </location>
</feature>
<evidence type="ECO:0000313" key="11">
    <source>
        <dbReference type="Proteomes" id="UP000240717"/>
    </source>
</evidence>
<keyword evidence="1 8" id="KW-0963">Cytoplasm</keyword>
<dbReference type="InterPro" id="IPR025877">
    <property type="entry name" value="MobA-like_NTP_Trfase"/>
</dbReference>
<comment type="caution">
    <text evidence="10">The sequence shown here is derived from an EMBL/GenBank/DDBJ whole genome shotgun (WGS) entry which is preliminary data.</text>
</comment>
<comment type="caution">
    <text evidence="8">Lacks conserved residue(s) required for the propagation of feature annotation.</text>
</comment>